<dbReference type="InterPro" id="IPR018392">
    <property type="entry name" value="LysM"/>
</dbReference>
<dbReference type="Proteomes" id="UP000523528">
    <property type="component" value="Unassembled WGS sequence"/>
</dbReference>
<proteinExistence type="predicted"/>
<dbReference type="AlphaFoldDB" id="A0A7X0DA82"/>
<dbReference type="EMBL" id="JACHES010000011">
    <property type="protein sequence ID" value="MBB6177512.1"/>
    <property type="molecule type" value="Genomic_DNA"/>
</dbReference>
<name>A0A7X0DA82_9BACL</name>
<dbReference type="SUPFAM" id="SSF54106">
    <property type="entry name" value="LysM domain"/>
    <property type="match status" value="1"/>
</dbReference>
<dbReference type="GO" id="GO:0008932">
    <property type="term" value="F:lytic endotransglycosylase activity"/>
    <property type="evidence" value="ECO:0007669"/>
    <property type="project" value="TreeGrafter"/>
</dbReference>
<feature type="domain" description="LysM" evidence="1">
    <location>
        <begin position="9"/>
        <end position="53"/>
    </location>
</feature>
<dbReference type="CDD" id="cd00118">
    <property type="entry name" value="LysM"/>
    <property type="match status" value="1"/>
</dbReference>
<keyword evidence="3" id="KW-1185">Reference proteome</keyword>
<comment type="caution">
    <text evidence="2">The sequence shown here is derived from an EMBL/GenBank/DDBJ whole genome shotgun (WGS) entry which is preliminary data.</text>
</comment>
<reference evidence="2 3" key="1">
    <citation type="submission" date="2020-08" db="EMBL/GenBank/DDBJ databases">
        <title>Genomic Encyclopedia of Type Strains, Phase IV (KMG-IV): sequencing the most valuable type-strain genomes for metagenomic binning, comparative biology and taxonomic classification.</title>
        <authorList>
            <person name="Goeker M."/>
        </authorList>
    </citation>
    <scope>NUCLEOTIDE SEQUENCE [LARGE SCALE GENOMIC DNA]</scope>
    <source>
        <strain evidence="2 3">DSM 23211</strain>
    </source>
</reference>
<dbReference type="InterPro" id="IPR036779">
    <property type="entry name" value="LysM_dom_sf"/>
</dbReference>
<accession>A0A7X0DA82</accession>
<dbReference type="SMART" id="SM00257">
    <property type="entry name" value="LysM"/>
    <property type="match status" value="1"/>
</dbReference>
<dbReference type="Pfam" id="PF01476">
    <property type="entry name" value="LysM"/>
    <property type="match status" value="1"/>
</dbReference>
<dbReference type="Gene3D" id="3.10.350.10">
    <property type="entry name" value="LysM domain"/>
    <property type="match status" value="1"/>
</dbReference>
<organism evidence="2 3">
    <name type="scientific">Anoxybacillus tengchongensis</name>
    <dbReference type="NCBI Taxonomy" id="576944"/>
    <lineage>
        <taxon>Bacteria</taxon>
        <taxon>Bacillati</taxon>
        <taxon>Bacillota</taxon>
        <taxon>Bacilli</taxon>
        <taxon>Bacillales</taxon>
        <taxon>Anoxybacillaceae</taxon>
        <taxon>Anoxybacillus</taxon>
    </lineage>
</organism>
<dbReference type="PROSITE" id="PS51782">
    <property type="entry name" value="LYSM"/>
    <property type="match status" value="1"/>
</dbReference>
<protein>
    <submittedName>
        <fullName evidence="2">LysM repeat protein</fullName>
    </submittedName>
</protein>
<sequence length="75" mass="8627">MPFKTEKVEHYIVKKGDALTKIAKKYGTTVQNLVKLSNIKNPDLIRVGQKLRVKYPPCYLAGDFLFIATCFDIFF</sequence>
<gene>
    <name evidence="2" type="ORF">HNQ82_002347</name>
</gene>
<dbReference type="PANTHER" id="PTHR33734:SF22">
    <property type="entry name" value="MEMBRANE-BOUND LYTIC MUREIN TRANSGLYCOSYLASE D"/>
    <property type="match status" value="1"/>
</dbReference>
<evidence type="ECO:0000313" key="3">
    <source>
        <dbReference type="Proteomes" id="UP000523528"/>
    </source>
</evidence>
<evidence type="ECO:0000313" key="2">
    <source>
        <dbReference type="EMBL" id="MBB6177512.1"/>
    </source>
</evidence>
<evidence type="ECO:0000259" key="1">
    <source>
        <dbReference type="PROSITE" id="PS51782"/>
    </source>
</evidence>
<dbReference type="PANTHER" id="PTHR33734">
    <property type="entry name" value="LYSM DOMAIN-CONTAINING GPI-ANCHORED PROTEIN 2"/>
    <property type="match status" value="1"/>
</dbReference>